<evidence type="ECO:0000256" key="8">
    <source>
        <dbReference type="ARBA" id="ARBA00025699"/>
    </source>
</evidence>
<evidence type="ECO:0000256" key="10">
    <source>
        <dbReference type="PIRNR" id="PIRNR015601"/>
    </source>
</evidence>
<keyword evidence="14" id="KW-1185">Reference proteome</keyword>
<dbReference type="NCBIfam" id="NF008704">
    <property type="entry name" value="PRK11713.6-3"/>
    <property type="match status" value="1"/>
</dbReference>
<dbReference type="EMBL" id="CP071446">
    <property type="protein sequence ID" value="QTA37130.1"/>
    <property type="molecule type" value="Genomic_DNA"/>
</dbReference>
<dbReference type="Proteomes" id="UP000671862">
    <property type="component" value="Chromosome"/>
</dbReference>
<evidence type="ECO:0000256" key="3">
    <source>
        <dbReference type="ARBA" id="ARBA00022490"/>
    </source>
</evidence>
<evidence type="ECO:0000313" key="13">
    <source>
        <dbReference type="EMBL" id="QTA37130.1"/>
    </source>
</evidence>
<evidence type="ECO:0000256" key="5">
    <source>
        <dbReference type="ARBA" id="ARBA00022603"/>
    </source>
</evidence>
<keyword evidence="4 10" id="KW-0698">rRNA processing</keyword>
<dbReference type="PANTHER" id="PTHR30027:SF3">
    <property type="entry name" value="16S RRNA (URACIL(1498)-N(3))-METHYLTRANSFERASE"/>
    <property type="match status" value="1"/>
</dbReference>
<dbReference type="InterPro" id="IPR046887">
    <property type="entry name" value="RsmE_PUA-like"/>
</dbReference>
<proteinExistence type="inferred from homology"/>
<name>A0ABX7S5X4_9BACT</name>
<evidence type="ECO:0000256" key="2">
    <source>
        <dbReference type="ARBA" id="ARBA00005528"/>
    </source>
</evidence>
<dbReference type="InterPro" id="IPR006700">
    <property type="entry name" value="RsmE"/>
</dbReference>
<comment type="subcellular location">
    <subcellularLocation>
        <location evidence="1 10">Cytoplasm</location>
    </subcellularLocation>
</comment>
<evidence type="ECO:0000313" key="14">
    <source>
        <dbReference type="Proteomes" id="UP000671862"/>
    </source>
</evidence>
<keyword evidence="7 10" id="KW-0949">S-adenosyl-L-methionine</keyword>
<keyword evidence="3 10" id="KW-0963">Cytoplasm</keyword>
<comment type="function">
    <text evidence="8 10">Specifically methylates the N3 position of the uracil ring of uridine 1498 (m3U1498) in 16S rRNA. Acts on the fully assembled 30S ribosomal subunit.</text>
</comment>
<feature type="domain" description="Ribosomal RNA small subunit methyltransferase E methyltransferase" evidence="11">
    <location>
        <begin position="72"/>
        <end position="218"/>
    </location>
</feature>
<sequence>MPNIFFGNTKYDIIYFDKHETEHLKVLRIKLDDIVECTDGKGNLYKVKIKKIGKKESFGEIVESKYVGNKVNIKLTFFAPAGRWERLRWLLEKSVELGVDKIYIMHTEYSNRKYFEKMEKINLVVRDSCKQCVRYVFPEVRAISFSEVTKFAPKSTFYLDFNGKRFPEQFTGDVGLIVGPEGGFSSQEKEILQSRYIPVSLGDKVLRYETAALLGLGMLAYKLSKI</sequence>
<dbReference type="InterPro" id="IPR015947">
    <property type="entry name" value="PUA-like_sf"/>
</dbReference>
<gene>
    <name evidence="13" type="ORF">JYK00_05085</name>
</gene>
<dbReference type="InterPro" id="IPR046886">
    <property type="entry name" value="RsmE_MTase_dom"/>
</dbReference>
<dbReference type="GO" id="GO:0032259">
    <property type="term" value="P:methylation"/>
    <property type="evidence" value="ECO:0007669"/>
    <property type="project" value="UniProtKB-KW"/>
</dbReference>
<evidence type="ECO:0000256" key="4">
    <source>
        <dbReference type="ARBA" id="ARBA00022552"/>
    </source>
</evidence>
<evidence type="ECO:0000256" key="1">
    <source>
        <dbReference type="ARBA" id="ARBA00004496"/>
    </source>
</evidence>
<dbReference type="Gene3D" id="3.40.1280.10">
    <property type="match status" value="1"/>
</dbReference>
<evidence type="ECO:0000256" key="6">
    <source>
        <dbReference type="ARBA" id="ARBA00022679"/>
    </source>
</evidence>
<dbReference type="GO" id="GO:0008168">
    <property type="term" value="F:methyltransferase activity"/>
    <property type="evidence" value="ECO:0007669"/>
    <property type="project" value="UniProtKB-KW"/>
</dbReference>
<evidence type="ECO:0000259" key="12">
    <source>
        <dbReference type="Pfam" id="PF20260"/>
    </source>
</evidence>
<dbReference type="EC" id="2.1.1.193" evidence="10"/>
<dbReference type="Pfam" id="PF20260">
    <property type="entry name" value="PUA_4"/>
    <property type="match status" value="1"/>
</dbReference>
<dbReference type="InterPro" id="IPR029028">
    <property type="entry name" value="Alpha/beta_knot_MTases"/>
</dbReference>
<dbReference type="NCBIfam" id="TIGR00046">
    <property type="entry name" value="RsmE family RNA methyltransferase"/>
    <property type="match status" value="1"/>
</dbReference>
<accession>A0ABX7S5X4</accession>
<dbReference type="PIRSF" id="PIRSF015601">
    <property type="entry name" value="MTase_slr0722"/>
    <property type="match status" value="1"/>
</dbReference>
<protein>
    <recommendedName>
        <fullName evidence="10">Ribosomal RNA small subunit methyltransferase E</fullName>
        <ecNumber evidence="10">2.1.1.193</ecNumber>
    </recommendedName>
</protein>
<comment type="similarity">
    <text evidence="2 10">Belongs to the RNA methyltransferase RsmE family.</text>
</comment>
<dbReference type="CDD" id="cd18084">
    <property type="entry name" value="RsmE-like"/>
    <property type="match status" value="1"/>
</dbReference>
<dbReference type="Pfam" id="PF04452">
    <property type="entry name" value="Methyltrans_RNA"/>
    <property type="match status" value="1"/>
</dbReference>
<evidence type="ECO:0000256" key="7">
    <source>
        <dbReference type="ARBA" id="ARBA00022691"/>
    </source>
</evidence>
<dbReference type="SUPFAM" id="SSF88697">
    <property type="entry name" value="PUA domain-like"/>
    <property type="match status" value="1"/>
</dbReference>
<dbReference type="PANTHER" id="PTHR30027">
    <property type="entry name" value="RIBOSOMAL RNA SMALL SUBUNIT METHYLTRANSFERASE E"/>
    <property type="match status" value="1"/>
</dbReference>
<organism evidence="13 14">
    <name type="scientific">Thermosipho ferrireducens</name>
    <dbReference type="NCBI Taxonomy" id="2571116"/>
    <lineage>
        <taxon>Bacteria</taxon>
        <taxon>Thermotogati</taxon>
        <taxon>Thermotogota</taxon>
        <taxon>Thermotogae</taxon>
        <taxon>Thermotogales</taxon>
        <taxon>Fervidobacteriaceae</taxon>
        <taxon>Thermosipho</taxon>
    </lineage>
</organism>
<keyword evidence="6 10" id="KW-0808">Transferase</keyword>
<dbReference type="Gene3D" id="2.40.240.20">
    <property type="entry name" value="Hypothetical PUA domain-like, domain 1"/>
    <property type="match status" value="1"/>
</dbReference>
<reference evidence="13 14" key="1">
    <citation type="submission" date="2021-03" db="EMBL/GenBank/DDBJ databases">
        <title>Thermosipho ferrireducens sp.nov., an anaerobic thermophilic iron-reducing bacterium isolated from a deep-sea hydrothermal sulfide deposits.</title>
        <authorList>
            <person name="Zeng X."/>
            <person name="Chen Y."/>
            <person name="Shao Z."/>
        </authorList>
    </citation>
    <scope>NUCLEOTIDE SEQUENCE [LARGE SCALE GENOMIC DNA]</scope>
    <source>
        <strain evidence="13 14">JL129W03</strain>
    </source>
</reference>
<dbReference type="SUPFAM" id="SSF75217">
    <property type="entry name" value="alpha/beta knot"/>
    <property type="match status" value="1"/>
</dbReference>
<dbReference type="RefSeq" id="WP_207565853.1">
    <property type="nucleotide sequence ID" value="NZ_CP071446.1"/>
</dbReference>
<evidence type="ECO:0000256" key="9">
    <source>
        <dbReference type="ARBA" id="ARBA00047944"/>
    </source>
</evidence>
<evidence type="ECO:0000259" key="11">
    <source>
        <dbReference type="Pfam" id="PF04452"/>
    </source>
</evidence>
<feature type="domain" description="Ribosomal RNA small subunit methyltransferase E PUA-like" evidence="12">
    <location>
        <begin position="17"/>
        <end position="61"/>
    </location>
</feature>
<keyword evidence="5 10" id="KW-0489">Methyltransferase</keyword>
<dbReference type="InterPro" id="IPR029026">
    <property type="entry name" value="tRNA_m1G_MTases_N"/>
</dbReference>
<comment type="catalytic activity">
    <reaction evidence="9 10">
        <text>uridine(1498) in 16S rRNA + S-adenosyl-L-methionine = N(3)-methyluridine(1498) in 16S rRNA + S-adenosyl-L-homocysteine + H(+)</text>
        <dbReference type="Rhea" id="RHEA:42920"/>
        <dbReference type="Rhea" id="RHEA-COMP:10283"/>
        <dbReference type="Rhea" id="RHEA-COMP:10284"/>
        <dbReference type="ChEBI" id="CHEBI:15378"/>
        <dbReference type="ChEBI" id="CHEBI:57856"/>
        <dbReference type="ChEBI" id="CHEBI:59789"/>
        <dbReference type="ChEBI" id="CHEBI:65315"/>
        <dbReference type="ChEBI" id="CHEBI:74502"/>
        <dbReference type="EC" id="2.1.1.193"/>
    </reaction>
</comment>